<dbReference type="GeneID" id="91467600"/>
<evidence type="ECO:0000313" key="2">
    <source>
        <dbReference type="Proteomes" id="UP000516422"/>
    </source>
</evidence>
<proteinExistence type="predicted"/>
<dbReference type="RefSeq" id="WP_037664087.1">
    <property type="nucleotide sequence ID" value="NZ_CP051009.1"/>
</dbReference>
<protein>
    <submittedName>
        <fullName evidence="1">Uncharacterized protein</fullName>
    </submittedName>
</protein>
<evidence type="ECO:0000313" key="1">
    <source>
        <dbReference type="EMBL" id="QNT98368.1"/>
    </source>
</evidence>
<organism evidence="1 2">
    <name type="scientific">Streptomyces griseofuscus</name>
    <dbReference type="NCBI Taxonomy" id="146922"/>
    <lineage>
        <taxon>Bacteria</taxon>
        <taxon>Bacillati</taxon>
        <taxon>Actinomycetota</taxon>
        <taxon>Actinomycetes</taxon>
        <taxon>Kitasatosporales</taxon>
        <taxon>Streptomycetaceae</taxon>
        <taxon>Streptomyces</taxon>
    </lineage>
</organism>
<dbReference type="EMBL" id="CP051009">
    <property type="protein sequence ID" value="QNT98368.1"/>
    <property type="molecule type" value="Genomic_DNA"/>
</dbReference>
<geneLocation type="plasmid" evidence="1 2">
    <name>pSGRIFU3</name>
</geneLocation>
<accession>A0A7H1QDI8</accession>
<gene>
    <name evidence="1" type="ORF">HEP81_08140</name>
</gene>
<dbReference type="KEGG" id="sgf:HEP81_08140"/>
<sequence>MGYDRHQGAAIRTAAATVAQQLAELTGTEPRVIADLGSVRIETDVTDAALCRWTHLLAVLELGSEYGVSNTPDGQIAWLRIELRRQGLRP</sequence>
<keyword evidence="1" id="KW-0614">Plasmid</keyword>
<dbReference type="AlphaFoldDB" id="A0A7H1QDI8"/>
<dbReference type="Proteomes" id="UP000516422">
    <property type="component" value="Plasmid pSGRIFU3"/>
</dbReference>
<name>A0A7H1QDI8_9ACTN</name>
<reference evidence="1 2" key="1">
    <citation type="submission" date="2020-04" db="EMBL/GenBank/DDBJ databases">
        <title>Characterization and engineering of Streptomyces griseofuscus DSM40191 as a potential heterologous host for expression of BGCs.</title>
        <authorList>
            <person name="Gren T."/>
            <person name="Whitford C.M."/>
            <person name="Mohite O.S."/>
            <person name="Joergensen T.S."/>
            <person name="Nielsen J.B."/>
            <person name="Lee S.Y."/>
            <person name="Weber T."/>
        </authorList>
    </citation>
    <scope>NUCLEOTIDE SEQUENCE [LARGE SCALE GENOMIC DNA]</scope>
    <source>
        <strain evidence="1 2">DSM 40191</strain>
        <plasmid evidence="1 2">pSGRIFU3</plasmid>
    </source>
</reference>